<dbReference type="InterPro" id="IPR011577">
    <property type="entry name" value="Cyt_b561_bac/Ni-Hgenase"/>
</dbReference>
<keyword evidence="6" id="KW-0479">Metal-binding</keyword>
<keyword evidence="8 12" id="KW-1133">Transmembrane helix</keyword>
<feature type="transmembrane region" description="Helical" evidence="12">
    <location>
        <begin position="54"/>
        <end position="73"/>
    </location>
</feature>
<dbReference type="GO" id="GO:0020037">
    <property type="term" value="F:heme binding"/>
    <property type="evidence" value="ECO:0007669"/>
    <property type="project" value="TreeGrafter"/>
</dbReference>
<keyword evidence="7" id="KW-0249">Electron transport</keyword>
<evidence type="ECO:0000256" key="12">
    <source>
        <dbReference type="SAM" id="Phobius"/>
    </source>
</evidence>
<name>A0A438AY88_9NOCA</name>
<dbReference type="Gene3D" id="1.20.950.20">
    <property type="entry name" value="Transmembrane di-heme cytochromes, Chain C"/>
    <property type="match status" value="1"/>
</dbReference>
<dbReference type="InterPro" id="IPR016174">
    <property type="entry name" value="Di-haem_cyt_TM"/>
</dbReference>
<evidence type="ECO:0000256" key="11">
    <source>
        <dbReference type="ARBA" id="ARBA00037975"/>
    </source>
</evidence>
<dbReference type="GO" id="GO:0022904">
    <property type="term" value="P:respiratory electron transport chain"/>
    <property type="evidence" value="ECO:0007669"/>
    <property type="project" value="InterPro"/>
</dbReference>
<dbReference type="GO" id="GO:0046872">
    <property type="term" value="F:metal ion binding"/>
    <property type="evidence" value="ECO:0007669"/>
    <property type="project" value="UniProtKB-KW"/>
</dbReference>
<keyword evidence="2" id="KW-0813">Transport</keyword>
<dbReference type="Proteomes" id="UP000284333">
    <property type="component" value="Unassembled WGS sequence"/>
</dbReference>
<evidence type="ECO:0000256" key="2">
    <source>
        <dbReference type="ARBA" id="ARBA00022448"/>
    </source>
</evidence>
<keyword evidence="10 12" id="KW-0472">Membrane</keyword>
<dbReference type="OrthoDB" id="8589936at2"/>
<evidence type="ECO:0000256" key="9">
    <source>
        <dbReference type="ARBA" id="ARBA00023004"/>
    </source>
</evidence>
<accession>A0A438AY88</accession>
<dbReference type="InterPro" id="IPR052168">
    <property type="entry name" value="Cytochrome_b561_oxidase"/>
</dbReference>
<keyword evidence="3" id="KW-1003">Cell membrane</keyword>
<evidence type="ECO:0000256" key="4">
    <source>
        <dbReference type="ARBA" id="ARBA00022617"/>
    </source>
</evidence>
<evidence type="ECO:0000256" key="6">
    <source>
        <dbReference type="ARBA" id="ARBA00022723"/>
    </source>
</evidence>
<reference evidence="14 15" key="1">
    <citation type="submission" date="2018-11" db="EMBL/GenBank/DDBJ databases">
        <title>Rhodococcus spongicola sp. nov. and Rhodococcus xishaensis sp. nov. from marine sponges.</title>
        <authorList>
            <person name="Li L."/>
            <person name="Lin H.W."/>
        </authorList>
    </citation>
    <scope>NUCLEOTIDE SEQUENCE [LARGE SCALE GENOMIC DNA]</scope>
    <source>
        <strain evidence="14 15">LHW50502</strain>
    </source>
</reference>
<protein>
    <submittedName>
        <fullName evidence="14">Cytochrome b</fullName>
    </submittedName>
</protein>
<keyword evidence="9" id="KW-0408">Iron</keyword>
<feature type="transmembrane region" description="Helical" evidence="12">
    <location>
        <begin position="147"/>
        <end position="174"/>
    </location>
</feature>
<evidence type="ECO:0000313" key="14">
    <source>
        <dbReference type="EMBL" id="RVW03685.1"/>
    </source>
</evidence>
<proteinExistence type="inferred from homology"/>
<keyword evidence="15" id="KW-1185">Reference proteome</keyword>
<dbReference type="GO" id="GO:0009055">
    <property type="term" value="F:electron transfer activity"/>
    <property type="evidence" value="ECO:0007669"/>
    <property type="project" value="InterPro"/>
</dbReference>
<keyword evidence="4" id="KW-0349">Heme</keyword>
<evidence type="ECO:0000256" key="7">
    <source>
        <dbReference type="ARBA" id="ARBA00022982"/>
    </source>
</evidence>
<comment type="caution">
    <text evidence="14">The sequence shown here is derived from an EMBL/GenBank/DDBJ whole genome shotgun (WGS) entry which is preliminary data.</text>
</comment>
<dbReference type="GO" id="GO:0005886">
    <property type="term" value="C:plasma membrane"/>
    <property type="evidence" value="ECO:0007669"/>
    <property type="project" value="UniProtKB-SubCell"/>
</dbReference>
<comment type="similarity">
    <text evidence="11">Belongs to the cytochrome b561 family.</text>
</comment>
<dbReference type="PANTHER" id="PTHR30529">
    <property type="entry name" value="CYTOCHROME B561"/>
    <property type="match status" value="1"/>
</dbReference>
<feature type="transmembrane region" description="Helical" evidence="12">
    <location>
        <begin position="101"/>
        <end position="127"/>
    </location>
</feature>
<evidence type="ECO:0000256" key="1">
    <source>
        <dbReference type="ARBA" id="ARBA00004651"/>
    </source>
</evidence>
<feature type="domain" description="Cytochrome b561 bacterial/Ni-hydrogenase" evidence="13">
    <location>
        <begin position="18"/>
        <end position="183"/>
    </location>
</feature>
<organism evidence="14 15">
    <name type="scientific">Rhodococcus spongiicola</name>
    <dbReference type="NCBI Taxonomy" id="2487352"/>
    <lineage>
        <taxon>Bacteria</taxon>
        <taxon>Bacillati</taxon>
        <taxon>Actinomycetota</taxon>
        <taxon>Actinomycetes</taxon>
        <taxon>Mycobacteriales</taxon>
        <taxon>Nocardiaceae</taxon>
        <taxon>Rhodococcus</taxon>
    </lineage>
</organism>
<feature type="transmembrane region" description="Helical" evidence="12">
    <location>
        <begin position="24"/>
        <end position="48"/>
    </location>
</feature>
<evidence type="ECO:0000256" key="10">
    <source>
        <dbReference type="ARBA" id="ARBA00023136"/>
    </source>
</evidence>
<keyword evidence="5 12" id="KW-0812">Transmembrane</keyword>
<gene>
    <name evidence="14" type="ORF">EF834_11460</name>
</gene>
<evidence type="ECO:0000259" key="13">
    <source>
        <dbReference type="Pfam" id="PF01292"/>
    </source>
</evidence>
<evidence type="ECO:0000313" key="15">
    <source>
        <dbReference type="Proteomes" id="UP000284333"/>
    </source>
</evidence>
<dbReference type="SUPFAM" id="SSF81342">
    <property type="entry name" value="Transmembrane di-heme cytochromes"/>
    <property type="match status" value="1"/>
</dbReference>
<dbReference type="PANTHER" id="PTHR30529:SF6">
    <property type="entry name" value="BLL0291 PROTEIN"/>
    <property type="match status" value="1"/>
</dbReference>
<evidence type="ECO:0000256" key="3">
    <source>
        <dbReference type="ARBA" id="ARBA00022475"/>
    </source>
</evidence>
<dbReference type="Pfam" id="PF01292">
    <property type="entry name" value="Ni_hydr_CYTB"/>
    <property type="match status" value="1"/>
</dbReference>
<evidence type="ECO:0000256" key="5">
    <source>
        <dbReference type="ARBA" id="ARBA00022692"/>
    </source>
</evidence>
<evidence type="ECO:0000256" key="8">
    <source>
        <dbReference type="ARBA" id="ARBA00022989"/>
    </source>
</evidence>
<dbReference type="EMBL" id="RKLN01000003">
    <property type="protein sequence ID" value="RVW03685.1"/>
    <property type="molecule type" value="Genomic_DNA"/>
</dbReference>
<sequence length="206" mass="23164">MSRRCSVNDKPTGRTPQFALPSRLLHWAMAVMVIAQLFIGVTMVASLANYNLLLAIHRPLGITILIFVIVRIVNRLLHKPPPFLATMRPWERRVATRSEQLLYALLVVQPLAGWAMLSSAGVPIVLFGQLHLPPIAPHNTSLYPVLWYSHLTFAYLLFATFTAHLCAILFHTLVIRDRILDRMAIWPIRGAKPVAEPTDPPPVETN</sequence>
<dbReference type="AlphaFoldDB" id="A0A438AY88"/>
<comment type="subcellular location">
    <subcellularLocation>
        <location evidence="1">Cell membrane</location>
        <topology evidence="1">Multi-pass membrane protein</topology>
    </subcellularLocation>
</comment>